<dbReference type="InterPro" id="IPR018392">
    <property type="entry name" value="LysM"/>
</dbReference>
<dbReference type="STRING" id="1203076.GCA_000312405_01739"/>
<keyword evidence="4" id="KW-1185">Reference proteome</keyword>
<reference evidence="3 4" key="1">
    <citation type="journal article" date="2015" name="Genome Announc.">
        <title>Expanding the biotechnology potential of lactobacilli through comparative genomics of 213 strains and associated genera.</title>
        <authorList>
            <person name="Sun Z."/>
            <person name="Harris H.M."/>
            <person name="McCann A."/>
            <person name="Guo C."/>
            <person name="Argimon S."/>
            <person name="Zhang W."/>
            <person name="Yang X."/>
            <person name="Jeffery I.B."/>
            <person name="Cooney J.C."/>
            <person name="Kagawa T.F."/>
            <person name="Liu W."/>
            <person name="Song Y."/>
            <person name="Salvetti E."/>
            <person name="Wrobel A."/>
            <person name="Rasinkangas P."/>
            <person name="Parkhill J."/>
            <person name="Rea M.C."/>
            <person name="O'Sullivan O."/>
            <person name="Ritari J."/>
            <person name="Douillard F.P."/>
            <person name="Paul Ross R."/>
            <person name="Yang R."/>
            <person name="Briner A.E."/>
            <person name="Felis G.E."/>
            <person name="de Vos W.M."/>
            <person name="Barrangou R."/>
            <person name="Klaenhammer T.R."/>
            <person name="Caufield P.W."/>
            <person name="Cui Y."/>
            <person name="Zhang H."/>
            <person name="O'Toole P.W."/>
        </authorList>
    </citation>
    <scope>NUCLEOTIDE SEQUENCE [LARGE SCALE GENOMIC DNA]</scope>
    <source>
        <strain evidence="3 4">DSM 14792</strain>
    </source>
</reference>
<gene>
    <name evidence="3" type="ORF">IV41_GL000643</name>
</gene>
<accession>A0A0R2GUY3</accession>
<evidence type="ECO:0000313" key="4">
    <source>
        <dbReference type="Proteomes" id="UP000051639"/>
    </source>
</evidence>
<proteinExistence type="predicted"/>
<comment type="caution">
    <text evidence="3">The sequence shown here is derived from an EMBL/GenBank/DDBJ whole genome shotgun (WGS) entry which is preliminary data.</text>
</comment>
<sequence>MIVTVENMNEQRKGWLNYPMLKKSMLTTAATLGIAAFGIAAGSTVASADTTYTVQAGDTLSSISQKFANSSVDKLAQDNNIQNVNLIYVGQQLLIKDNGETTQAPAQTAAQAAPVQTTQSQAPVYYAQQPAAQSNYGYQAQQPAAQSNYGYQAQATSSYTANLGGSEAAAQAWIAQRESGGSYTARNGQYIGKYQLSAAYLNGDYSAANQERVAQQYVASRYGSWTNAQAFWQQHGWY</sequence>
<dbReference type="PROSITE" id="PS51782">
    <property type="entry name" value="LYSM"/>
    <property type="match status" value="1"/>
</dbReference>
<dbReference type="PATRIC" id="fig|148604.4.peg.649"/>
<name>A0A0R2GUY3_9LACO</name>
<dbReference type="SUPFAM" id="SSF54106">
    <property type="entry name" value="LysM domain"/>
    <property type="match status" value="1"/>
</dbReference>
<organism evidence="3 4">
    <name type="scientific">Limosilactobacillus ingluviei</name>
    <dbReference type="NCBI Taxonomy" id="148604"/>
    <lineage>
        <taxon>Bacteria</taxon>
        <taxon>Bacillati</taxon>
        <taxon>Bacillota</taxon>
        <taxon>Bacilli</taxon>
        <taxon>Lactobacillales</taxon>
        <taxon>Lactobacillaceae</taxon>
        <taxon>Limosilactobacillus</taxon>
    </lineage>
</organism>
<dbReference type="eggNOG" id="COG1388">
    <property type="taxonomic scope" value="Bacteria"/>
</dbReference>
<dbReference type="Pfam" id="PF01476">
    <property type="entry name" value="LysM"/>
    <property type="match status" value="1"/>
</dbReference>
<dbReference type="SMART" id="SM00257">
    <property type="entry name" value="LysM"/>
    <property type="match status" value="1"/>
</dbReference>
<evidence type="ECO:0000259" key="2">
    <source>
        <dbReference type="PROSITE" id="PS51782"/>
    </source>
</evidence>
<dbReference type="Proteomes" id="UP000051639">
    <property type="component" value="Unassembled WGS sequence"/>
</dbReference>
<dbReference type="AlphaFoldDB" id="A0A0R2GUY3"/>
<feature type="chain" id="PRO_5006417464" evidence="1">
    <location>
        <begin position="49"/>
        <end position="238"/>
    </location>
</feature>
<evidence type="ECO:0000256" key="1">
    <source>
        <dbReference type="SAM" id="SignalP"/>
    </source>
</evidence>
<evidence type="ECO:0000313" key="3">
    <source>
        <dbReference type="EMBL" id="KRN44238.1"/>
    </source>
</evidence>
<protein>
    <submittedName>
        <fullName evidence="3">Peptidoglycan-binding protein</fullName>
    </submittedName>
</protein>
<dbReference type="EMBL" id="JQBA01000019">
    <property type="protein sequence ID" value="KRN44238.1"/>
    <property type="molecule type" value="Genomic_DNA"/>
</dbReference>
<keyword evidence="1" id="KW-0732">Signal</keyword>
<feature type="domain" description="LysM" evidence="2">
    <location>
        <begin position="50"/>
        <end position="95"/>
    </location>
</feature>
<dbReference type="CDD" id="cd00118">
    <property type="entry name" value="LysM"/>
    <property type="match status" value="1"/>
</dbReference>
<dbReference type="Gene3D" id="3.10.350.10">
    <property type="entry name" value="LysM domain"/>
    <property type="match status" value="1"/>
</dbReference>
<dbReference type="InterPro" id="IPR036779">
    <property type="entry name" value="LysM_dom_sf"/>
</dbReference>
<feature type="signal peptide" evidence="1">
    <location>
        <begin position="1"/>
        <end position="48"/>
    </location>
</feature>